<dbReference type="RefSeq" id="WP_169378922.1">
    <property type="nucleotide sequence ID" value="NZ_JAHSTY010000002.1"/>
</dbReference>
<reference evidence="2" key="1">
    <citation type="submission" date="2021-06" db="EMBL/GenBank/DDBJ databases">
        <title>Updating the genus Pseudomonas: Description of 43 new species and partition of the Pseudomonas putida group.</title>
        <authorList>
            <person name="Girard L."/>
            <person name="Lood C."/>
            <person name="Vandamme P."/>
            <person name="Rokni-Zadeh H."/>
            <person name="Van Noort V."/>
            <person name="Hofte M."/>
            <person name="Lavigne R."/>
            <person name="De Mot R."/>
        </authorList>
    </citation>
    <scope>NUCLEOTIDE SEQUENCE</scope>
    <source>
        <strain evidence="2">SWRI103</strain>
    </source>
</reference>
<keyword evidence="1" id="KW-0472">Membrane</keyword>
<feature type="transmembrane region" description="Helical" evidence="1">
    <location>
        <begin position="32"/>
        <end position="51"/>
    </location>
</feature>
<feature type="transmembrane region" description="Helical" evidence="1">
    <location>
        <begin position="176"/>
        <end position="196"/>
    </location>
</feature>
<dbReference type="Proteomes" id="UP001048976">
    <property type="component" value="Unassembled WGS sequence"/>
</dbReference>
<comment type="caution">
    <text evidence="2">The sequence shown here is derived from an EMBL/GenBank/DDBJ whole genome shotgun (WGS) entry which is preliminary data.</text>
</comment>
<sequence length="240" mass="27831">MHKNWSQIKKIYVESNRIFGYERLKVCGRKRYLLPALVTMLVMITISSTLYWFKNPLWPFICMTGMAVSMMVFFKSVETLLAKLYPIEYEQYDIAQQRLSERTDILAYAFFLQRIKQVKYTPMKLKAIAEYSETLSPPSKPFLINQHFITVILISALVSLFTAYLQKTPAWPTQALLYILAIGSLAVVVSLGLDGFRTAQTRDTRIRRYLKRAQIELEQEANAENTEVFINNNSEKSIIS</sequence>
<keyword evidence="3" id="KW-1185">Reference proteome</keyword>
<evidence type="ECO:0000256" key="1">
    <source>
        <dbReference type="SAM" id="Phobius"/>
    </source>
</evidence>
<feature type="transmembrane region" description="Helical" evidence="1">
    <location>
        <begin position="57"/>
        <end position="74"/>
    </location>
</feature>
<dbReference type="EMBL" id="JAHSTY010000002">
    <property type="protein sequence ID" value="MBV4455150.1"/>
    <property type="molecule type" value="Genomic_DNA"/>
</dbReference>
<protein>
    <submittedName>
        <fullName evidence="2">Uncharacterized protein</fullName>
    </submittedName>
</protein>
<feature type="transmembrane region" description="Helical" evidence="1">
    <location>
        <begin position="142"/>
        <end position="164"/>
    </location>
</feature>
<name>A0ABS6P3X1_9PSED</name>
<organism evidence="2 3">
    <name type="scientific">Pseudomonas azadiae</name>
    <dbReference type="NCBI Taxonomy" id="2843612"/>
    <lineage>
        <taxon>Bacteria</taxon>
        <taxon>Pseudomonadati</taxon>
        <taxon>Pseudomonadota</taxon>
        <taxon>Gammaproteobacteria</taxon>
        <taxon>Pseudomonadales</taxon>
        <taxon>Pseudomonadaceae</taxon>
        <taxon>Pseudomonas</taxon>
    </lineage>
</organism>
<evidence type="ECO:0000313" key="3">
    <source>
        <dbReference type="Proteomes" id="UP001048976"/>
    </source>
</evidence>
<accession>A0ABS6P3X1</accession>
<evidence type="ECO:0000313" key="2">
    <source>
        <dbReference type="EMBL" id="MBV4455150.1"/>
    </source>
</evidence>
<keyword evidence="1" id="KW-0812">Transmembrane</keyword>
<proteinExistence type="predicted"/>
<gene>
    <name evidence="2" type="ORF">KVG91_21455</name>
</gene>
<keyword evidence="1" id="KW-1133">Transmembrane helix</keyword>